<name>A0A9D1RIM7_9BACT</name>
<feature type="signal peptide" evidence="1">
    <location>
        <begin position="1"/>
        <end position="21"/>
    </location>
</feature>
<evidence type="ECO:0008006" key="4">
    <source>
        <dbReference type="Google" id="ProtNLM"/>
    </source>
</evidence>
<dbReference type="Proteomes" id="UP000824267">
    <property type="component" value="Unassembled WGS sequence"/>
</dbReference>
<accession>A0A9D1RIM7</accession>
<reference evidence="2" key="1">
    <citation type="journal article" date="2021" name="PeerJ">
        <title>Extensive microbial diversity within the chicken gut microbiome revealed by metagenomics and culture.</title>
        <authorList>
            <person name="Gilroy R."/>
            <person name="Ravi A."/>
            <person name="Getino M."/>
            <person name="Pursley I."/>
            <person name="Horton D.L."/>
            <person name="Alikhan N.F."/>
            <person name="Baker D."/>
            <person name="Gharbi K."/>
            <person name="Hall N."/>
            <person name="Watson M."/>
            <person name="Adriaenssens E.M."/>
            <person name="Foster-Nyarko E."/>
            <person name="Jarju S."/>
            <person name="Secka A."/>
            <person name="Antonio M."/>
            <person name="Oren A."/>
            <person name="Chaudhuri R.R."/>
            <person name="La Ragione R."/>
            <person name="Hildebrand F."/>
            <person name="Pallen M.J."/>
        </authorList>
    </citation>
    <scope>NUCLEOTIDE SEQUENCE</scope>
    <source>
        <strain evidence="2">Gambia16-930</strain>
    </source>
</reference>
<evidence type="ECO:0000313" key="3">
    <source>
        <dbReference type="Proteomes" id="UP000824267"/>
    </source>
</evidence>
<reference evidence="2" key="2">
    <citation type="submission" date="2021-04" db="EMBL/GenBank/DDBJ databases">
        <authorList>
            <person name="Gilroy R."/>
        </authorList>
    </citation>
    <scope>NUCLEOTIDE SEQUENCE</scope>
    <source>
        <strain evidence="2">Gambia16-930</strain>
    </source>
</reference>
<feature type="chain" id="PRO_5039030443" description="Outer membrane protein beta-barrel domain-containing protein" evidence="1">
    <location>
        <begin position="22"/>
        <end position="133"/>
    </location>
</feature>
<sequence length="133" mass="14703">MTRKKLFIAMALACLCSVVHAQEKRIGYFAEGLFGPAFFTDKGLSVFGDSPQSILYGSSGDMAINFTYTPKQDEGPAKYSALFGAGYNQNSILRSDYEKIKLHHINANLGIYLSKDIHRLEFTSNIGLGLIQQ</sequence>
<organism evidence="2 3">
    <name type="scientific">Candidatus Onthomorpha intestinigallinarum</name>
    <dbReference type="NCBI Taxonomy" id="2840880"/>
    <lineage>
        <taxon>Bacteria</taxon>
        <taxon>Pseudomonadati</taxon>
        <taxon>Bacteroidota</taxon>
        <taxon>Bacteroidia</taxon>
        <taxon>Bacteroidales</taxon>
        <taxon>Candidatus Onthomorpha</taxon>
    </lineage>
</organism>
<comment type="caution">
    <text evidence="2">The sequence shown here is derived from an EMBL/GenBank/DDBJ whole genome shotgun (WGS) entry which is preliminary data.</text>
</comment>
<gene>
    <name evidence="2" type="ORF">IAC47_03580</name>
</gene>
<keyword evidence="1" id="KW-0732">Signal</keyword>
<dbReference type="EMBL" id="DXGG01000122">
    <property type="protein sequence ID" value="HIW87337.1"/>
    <property type="molecule type" value="Genomic_DNA"/>
</dbReference>
<protein>
    <recommendedName>
        <fullName evidence="4">Outer membrane protein beta-barrel domain-containing protein</fullName>
    </recommendedName>
</protein>
<evidence type="ECO:0000313" key="2">
    <source>
        <dbReference type="EMBL" id="HIW87337.1"/>
    </source>
</evidence>
<proteinExistence type="predicted"/>
<dbReference type="AlphaFoldDB" id="A0A9D1RIM7"/>
<evidence type="ECO:0000256" key="1">
    <source>
        <dbReference type="SAM" id="SignalP"/>
    </source>
</evidence>